<keyword evidence="2" id="KW-0963">Cytoplasm</keyword>
<feature type="coiled-coil region" evidence="4">
    <location>
        <begin position="21"/>
        <end position="48"/>
    </location>
</feature>
<dbReference type="Proteomes" id="UP000748531">
    <property type="component" value="Unassembled WGS sequence"/>
</dbReference>
<feature type="non-terminal residue" evidence="6">
    <location>
        <position position="1"/>
    </location>
</feature>
<dbReference type="GO" id="GO:0060271">
    <property type="term" value="P:cilium assembly"/>
    <property type="evidence" value="ECO:0007669"/>
    <property type="project" value="UniProtKB-UniRule"/>
</dbReference>
<comment type="subcellular location">
    <subcellularLocation>
        <location evidence="3">Cytoplasm</location>
        <location evidence="3">Cytoskeleton</location>
        <location evidence="3">Cilium axoneme</location>
    </subcellularLocation>
</comment>
<proteinExistence type="inferred from homology"/>
<comment type="similarity">
    <text evidence="1 3">Belongs to the tektin family.</text>
</comment>
<evidence type="ECO:0000256" key="2">
    <source>
        <dbReference type="ARBA" id="ARBA00022490"/>
    </source>
</evidence>
<keyword evidence="3" id="KW-0969">Cilium</keyword>
<dbReference type="PANTHER" id="PTHR19960:SF7">
    <property type="entry name" value="TEKTIN"/>
    <property type="match status" value="1"/>
</dbReference>
<evidence type="ECO:0000313" key="7">
    <source>
        <dbReference type="Proteomes" id="UP000748531"/>
    </source>
</evidence>
<dbReference type="EMBL" id="LUCH01005051">
    <property type="protein sequence ID" value="KAF5398393.1"/>
    <property type="molecule type" value="Genomic_DNA"/>
</dbReference>
<dbReference type="GO" id="GO:0060294">
    <property type="term" value="P:cilium movement involved in cell motility"/>
    <property type="evidence" value="ECO:0007669"/>
    <property type="project" value="UniProtKB-UniRule"/>
</dbReference>
<feature type="region of interest" description="Disordered" evidence="5">
    <location>
        <begin position="232"/>
        <end position="251"/>
    </location>
</feature>
<gene>
    <name evidence="6" type="ORF">PHET_08148</name>
</gene>
<feature type="region of interest" description="Disordered" evidence="5">
    <location>
        <begin position="262"/>
        <end position="285"/>
    </location>
</feature>
<dbReference type="GO" id="GO:0005930">
    <property type="term" value="C:axoneme"/>
    <property type="evidence" value="ECO:0007669"/>
    <property type="project" value="UniProtKB-SubCell"/>
</dbReference>
<sequence>FDQYDTNNRLADRIWNTRQWRDELADQLRRLKERMADLRDAKRLTEDYLVKLLDAQQVNTEALTHLDHRRQNEYVMDPVETELKSEQALLKEIYSDLQGQILQAFETLIRMQEASDAFYTDIADKNEAMHIDIDQYNLSEKSANVSFKPFATRKPEHQLDLQSWEDLSRNTLERARAEIARGAEVIHRLHLGVHQAANKMGAKSDRVGDALRLRVHDTERAIRELEFQRSMMETEREKTQQETRNLEEARRAKHASLKLAQTRLEGRQDRPGNENNEDAAHAGLSDELNGIVESIDALDEQITKSKTMLGRLDDQLARLCQEILIKRETLQIYQEVINIRKRLEYPPHTRYPYCPMIPTGIVREAVVF</sequence>
<evidence type="ECO:0000313" key="6">
    <source>
        <dbReference type="EMBL" id="KAF5398393.1"/>
    </source>
</evidence>
<comment type="caution">
    <text evidence="6">The sequence shown here is derived from an EMBL/GenBank/DDBJ whole genome shotgun (WGS) entry which is preliminary data.</text>
</comment>
<dbReference type="GO" id="GO:0005634">
    <property type="term" value="C:nucleus"/>
    <property type="evidence" value="ECO:0007669"/>
    <property type="project" value="TreeGrafter"/>
</dbReference>
<dbReference type="GO" id="GO:0015630">
    <property type="term" value="C:microtubule cytoskeleton"/>
    <property type="evidence" value="ECO:0007669"/>
    <property type="project" value="UniProtKB-UniRule"/>
</dbReference>
<reference evidence="6" key="1">
    <citation type="submission" date="2019-05" db="EMBL/GenBank/DDBJ databases">
        <title>Annotation for the trematode Paragonimus heterotremus.</title>
        <authorList>
            <person name="Choi Y.-J."/>
        </authorList>
    </citation>
    <scope>NUCLEOTIDE SEQUENCE</scope>
    <source>
        <strain evidence="6">LC</strain>
    </source>
</reference>
<accession>A0A8J4WFC5</accession>
<dbReference type="AlphaFoldDB" id="A0A8J4WFC5"/>
<keyword evidence="3" id="KW-0966">Cell projection</keyword>
<dbReference type="PANTHER" id="PTHR19960">
    <property type="entry name" value="TEKTIN"/>
    <property type="match status" value="1"/>
</dbReference>
<evidence type="ECO:0000256" key="1">
    <source>
        <dbReference type="ARBA" id="ARBA00007209"/>
    </source>
</evidence>
<keyword evidence="4" id="KW-0175">Coiled coil</keyword>
<protein>
    <recommendedName>
        <fullName evidence="3">Tektin</fullName>
    </recommendedName>
</protein>
<dbReference type="Pfam" id="PF03148">
    <property type="entry name" value="Tektin"/>
    <property type="match status" value="1"/>
</dbReference>
<evidence type="ECO:0000256" key="4">
    <source>
        <dbReference type="SAM" id="Coils"/>
    </source>
</evidence>
<evidence type="ECO:0000256" key="3">
    <source>
        <dbReference type="RuleBase" id="RU367040"/>
    </source>
</evidence>
<name>A0A8J4WFC5_9TREM</name>
<organism evidence="6 7">
    <name type="scientific">Paragonimus heterotremus</name>
    <dbReference type="NCBI Taxonomy" id="100268"/>
    <lineage>
        <taxon>Eukaryota</taxon>
        <taxon>Metazoa</taxon>
        <taxon>Spiralia</taxon>
        <taxon>Lophotrochozoa</taxon>
        <taxon>Platyhelminthes</taxon>
        <taxon>Trematoda</taxon>
        <taxon>Digenea</taxon>
        <taxon>Plagiorchiida</taxon>
        <taxon>Troglotremata</taxon>
        <taxon>Troglotrematidae</taxon>
        <taxon>Paragonimus</taxon>
    </lineage>
</organism>
<keyword evidence="3" id="KW-0282">Flagellum</keyword>
<dbReference type="InterPro" id="IPR000435">
    <property type="entry name" value="Tektins"/>
</dbReference>
<evidence type="ECO:0000256" key="5">
    <source>
        <dbReference type="SAM" id="MobiDB-lite"/>
    </source>
</evidence>
<keyword evidence="7" id="KW-1185">Reference proteome</keyword>
<feature type="compositionally biased region" description="Basic and acidic residues" evidence="5">
    <location>
        <begin position="232"/>
        <end position="250"/>
    </location>
</feature>
<dbReference type="InterPro" id="IPR048256">
    <property type="entry name" value="Tektin-like"/>
</dbReference>
<dbReference type="OrthoDB" id="440745at2759"/>